<evidence type="ECO:0000313" key="2">
    <source>
        <dbReference type="Proteomes" id="UP000503447"/>
    </source>
</evidence>
<keyword evidence="2" id="KW-1185">Reference proteome</keyword>
<proteinExistence type="predicted"/>
<accession>A0A6M5Z425</accession>
<dbReference type="Proteomes" id="UP000503447">
    <property type="component" value="Chromosome"/>
</dbReference>
<dbReference type="AlphaFoldDB" id="A0A6M5Z425"/>
<dbReference type="KEGG" id="ftj:FTUN_8809"/>
<reference evidence="2" key="1">
    <citation type="submission" date="2020-05" db="EMBL/GenBank/DDBJ databases">
        <title>Frigoriglobus tundricola gen. nov., sp. nov., a psychrotolerant cellulolytic planctomycete of the family Gemmataceae with two divergent copies of 16S rRNA gene.</title>
        <authorList>
            <person name="Kulichevskaya I.S."/>
            <person name="Ivanova A.A."/>
            <person name="Naumoff D.G."/>
            <person name="Beletsky A.V."/>
            <person name="Rijpstra W.I.C."/>
            <person name="Sinninghe Damste J.S."/>
            <person name="Mardanov A.V."/>
            <person name="Ravin N.V."/>
            <person name="Dedysh S.N."/>
        </authorList>
    </citation>
    <scope>NUCLEOTIDE SEQUENCE [LARGE SCALE GENOMIC DNA]</scope>
    <source>
        <strain evidence="2">PL17</strain>
    </source>
</reference>
<organism evidence="1 2">
    <name type="scientific">Frigoriglobus tundricola</name>
    <dbReference type="NCBI Taxonomy" id="2774151"/>
    <lineage>
        <taxon>Bacteria</taxon>
        <taxon>Pseudomonadati</taxon>
        <taxon>Planctomycetota</taxon>
        <taxon>Planctomycetia</taxon>
        <taxon>Gemmatales</taxon>
        <taxon>Gemmataceae</taxon>
        <taxon>Frigoriglobus</taxon>
    </lineage>
</organism>
<gene>
    <name evidence="1" type="ORF">FTUN_8809</name>
</gene>
<evidence type="ECO:0000313" key="1">
    <source>
        <dbReference type="EMBL" id="QJX01170.1"/>
    </source>
</evidence>
<dbReference type="EMBL" id="CP053452">
    <property type="protein sequence ID" value="QJX01170.1"/>
    <property type="molecule type" value="Genomic_DNA"/>
</dbReference>
<protein>
    <submittedName>
        <fullName evidence="1">Uncharacterized protein</fullName>
    </submittedName>
</protein>
<sequence>MRKSNAIIAREVLDVAADGVIEEVFAVLKENNIVVGLKLKRLILERVEKRLGDLNGCGDAAE</sequence>
<dbReference type="RefSeq" id="WP_171475770.1">
    <property type="nucleotide sequence ID" value="NZ_CP053452.2"/>
</dbReference>
<name>A0A6M5Z425_9BACT</name>